<dbReference type="InterPro" id="IPR036291">
    <property type="entry name" value="NAD(P)-bd_dom_sf"/>
</dbReference>
<evidence type="ECO:0000256" key="1">
    <source>
        <dbReference type="ARBA" id="ARBA00023002"/>
    </source>
</evidence>
<gene>
    <name evidence="4" type="ORF">OESDEN_25612</name>
</gene>
<feature type="domain" description="Alcohol dehydrogenase-like C-terminal" evidence="3">
    <location>
        <begin position="17"/>
        <end position="154"/>
    </location>
</feature>
<dbReference type="AlphaFoldDB" id="A0A0B1RUC4"/>
<proteinExistence type="predicted"/>
<dbReference type="InterPro" id="IPR013149">
    <property type="entry name" value="ADH-like_C"/>
</dbReference>
<dbReference type="InterPro" id="IPR050129">
    <property type="entry name" value="Zn_alcohol_dh"/>
</dbReference>
<dbReference type="GO" id="GO:0016491">
    <property type="term" value="F:oxidoreductase activity"/>
    <property type="evidence" value="ECO:0007669"/>
    <property type="project" value="UniProtKB-KW"/>
</dbReference>
<evidence type="ECO:0000313" key="4">
    <source>
        <dbReference type="EMBL" id="KHJ74772.1"/>
    </source>
</evidence>
<keyword evidence="5" id="KW-1185">Reference proteome</keyword>
<dbReference type="EMBL" id="KN613399">
    <property type="protein sequence ID" value="KHJ74772.1"/>
    <property type="molecule type" value="Genomic_DNA"/>
</dbReference>
<keyword evidence="2" id="KW-0812">Transmembrane</keyword>
<organism evidence="4 5">
    <name type="scientific">Oesophagostomum dentatum</name>
    <name type="common">Nodular worm</name>
    <dbReference type="NCBI Taxonomy" id="61180"/>
    <lineage>
        <taxon>Eukaryota</taxon>
        <taxon>Metazoa</taxon>
        <taxon>Ecdysozoa</taxon>
        <taxon>Nematoda</taxon>
        <taxon>Chromadorea</taxon>
        <taxon>Rhabditida</taxon>
        <taxon>Rhabditina</taxon>
        <taxon>Rhabditomorpha</taxon>
        <taxon>Strongyloidea</taxon>
        <taxon>Strongylidae</taxon>
        <taxon>Oesophagostomum</taxon>
    </lineage>
</organism>
<evidence type="ECO:0000313" key="5">
    <source>
        <dbReference type="Proteomes" id="UP000053660"/>
    </source>
</evidence>
<name>A0A0B1RUC4_OESDE</name>
<keyword evidence="2" id="KW-1133">Transmembrane helix</keyword>
<evidence type="ECO:0000259" key="3">
    <source>
        <dbReference type="Pfam" id="PF00107"/>
    </source>
</evidence>
<dbReference type="Proteomes" id="UP000053660">
    <property type="component" value="Unassembled WGS sequence"/>
</dbReference>
<dbReference type="OrthoDB" id="1879366at2759"/>
<keyword evidence="1" id="KW-0560">Oxidoreductase</keyword>
<feature type="transmembrane region" description="Helical" evidence="2">
    <location>
        <begin position="7"/>
        <end position="30"/>
    </location>
</feature>
<sequence>MAQSKGFCNILIVGAGGLGLWLLKLAKYFLVANNDRRIRLMVADAKEERLCLAERNGADFVVHWDDSEFEEYLIMRTKDVARTGVNVVFDFVTSPRTVTRSLKCLAEGGVLYVGGLSGLDVQLPIKLVAKNRLALMGVTRGSIEQLKNLVHLIAGGQIEAPDYRVYPVNQASQVLKQLSMSEVEGRAILEVCDPEAALDPTKAAAE</sequence>
<keyword evidence="2" id="KW-0472">Membrane</keyword>
<dbReference type="Gene3D" id="3.90.180.10">
    <property type="entry name" value="Medium-chain alcohol dehydrogenases, catalytic domain"/>
    <property type="match status" value="1"/>
</dbReference>
<dbReference type="SUPFAM" id="SSF51735">
    <property type="entry name" value="NAD(P)-binding Rossmann-fold domains"/>
    <property type="match status" value="1"/>
</dbReference>
<accession>A0A0B1RUC4</accession>
<dbReference type="Pfam" id="PF00107">
    <property type="entry name" value="ADH_zinc_N"/>
    <property type="match status" value="1"/>
</dbReference>
<evidence type="ECO:0000256" key="2">
    <source>
        <dbReference type="SAM" id="Phobius"/>
    </source>
</evidence>
<dbReference type="PANTHER" id="PTHR43401:SF2">
    <property type="entry name" value="L-THREONINE 3-DEHYDROGENASE"/>
    <property type="match status" value="1"/>
</dbReference>
<dbReference type="PANTHER" id="PTHR43401">
    <property type="entry name" value="L-THREONINE 3-DEHYDROGENASE"/>
    <property type="match status" value="1"/>
</dbReference>
<protein>
    <submittedName>
        <fullName evidence="4">Oxidoreductase, zinc-binding dehydrogenase family protein</fullName>
    </submittedName>
</protein>
<reference evidence="4 5" key="1">
    <citation type="submission" date="2014-03" db="EMBL/GenBank/DDBJ databases">
        <title>Draft genome of the hookworm Oesophagostomum dentatum.</title>
        <authorList>
            <person name="Mitreva M."/>
        </authorList>
    </citation>
    <scope>NUCLEOTIDE SEQUENCE [LARGE SCALE GENOMIC DNA]</scope>
    <source>
        <strain evidence="4 5">OD-Hann</strain>
    </source>
</reference>